<feature type="chain" id="PRO_5041978586" evidence="1">
    <location>
        <begin position="17"/>
        <end position="184"/>
    </location>
</feature>
<name>A0AAD5Q3Y5_9CRUS</name>
<protein>
    <submittedName>
        <fullName evidence="2">Uncharacterized protein</fullName>
    </submittedName>
</protein>
<sequence length="184" mass="20711">MKFLVILFPIIATALAASISPENSNVVREPSLTMSVPVAMDNTQSRNYFAFVNLIQALKTSTQMYFTTKNVLINYYFQCVFNPDSCIWTPTRSESTTTKVDSLESALEKFVVRDIPQTNSFDESFMFPPASTSAKNAVNPNNQRLPFPVTVPTYWNPYVNVPLIAFQNEMPNAAYPYAGSFIPY</sequence>
<keyword evidence="1" id="KW-0732">Signal</keyword>
<organism evidence="2 3">
    <name type="scientific">Daphnia sinensis</name>
    <dbReference type="NCBI Taxonomy" id="1820382"/>
    <lineage>
        <taxon>Eukaryota</taxon>
        <taxon>Metazoa</taxon>
        <taxon>Ecdysozoa</taxon>
        <taxon>Arthropoda</taxon>
        <taxon>Crustacea</taxon>
        <taxon>Branchiopoda</taxon>
        <taxon>Diplostraca</taxon>
        <taxon>Cladocera</taxon>
        <taxon>Anomopoda</taxon>
        <taxon>Daphniidae</taxon>
        <taxon>Daphnia</taxon>
        <taxon>Daphnia similis group</taxon>
    </lineage>
</organism>
<evidence type="ECO:0000313" key="3">
    <source>
        <dbReference type="Proteomes" id="UP000820818"/>
    </source>
</evidence>
<keyword evidence="3" id="KW-1185">Reference proteome</keyword>
<accession>A0AAD5Q3Y5</accession>
<evidence type="ECO:0000256" key="1">
    <source>
        <dbReference type="SAM" id="SignalP"/>
    </source>
</evidence>
<comment type="caution">
    <text evidence="2">The sequence shown here is derived from an EMBL/GenBank/DDBJ whole genome shotgun (WGS) entry which is preliminary data.</text>
</comment>
<proteinExistence type="predicted"/>
<dbReference type="Proteomes" id="UP000820818">
    <property type="component" value="Linkage Group LG1"/>
</dbReference>
<evidence type="ECO:0000313" key="2">
    <source>
        <dbReference type="EMBL" id="KAI9565935.1"/>
    </source>
</evidence>
<reference evidence="2 3" key="1">
    <citation type="submission" date="2022-05" db="EMBL/GenBank/DDBJ databases">
        <title>A multi-omics perspective on studying reproductive biology in Daphnia sinensis.</title>
        <authorList>
            <person name="Jia J."/>
        </authorList>
    </citation>
    <scope>NUCLEOTIDE SEQUENCE [LARGE SCALE GENOMIC DNA]</scope>
    <source>
        <strain evidence="2 3">WSL</strain>
    </source>
</reference>
<gene>
    <name evidence="2" type="ORF">GHT06_009733</name>
</gene>
<dbReference type="AlphaFoldDB" id="A0AAD5Q3Y5"/>
<feature type="signal peptide" evidence="1">
    <location>
        <begin position="1"/>
        <end position="16"/>
    </location>
</feature>
<dbReference type="EMBL" id="WJBH02000001">
    <property type="protein sequence ID" value="KAI9565935.1"/>
    <property type="molecule type" value="Genomic_DNA"/>
</dbReference>